<organism evidence="1 2">
    <name type="scientific">Rhizorhapis suberifaciens</name>
    <name type="common">corky root of lettuce</name>
    <dbReference type="NCBI Taxonomy" id="13656"/>
    <lineage>
        <taxon>Bacteria</taxon>
        <taxon>Pseudomonadati</taxon>
        <taxon>Pseudomonadota</taxon>
        <taxon>Alphaproteobacteria</taxon>
        <taxon>Sphingomonadales</taxon>
        <taxon>Sphingomonadaceae</taxon>
        <taxon>Rhizorhapis</taxon>
    </lineage>
</organism>
<name>A0A840HWK4_9SPHN</name>
<comment type="caution">
    <text evidence="1">The sequence shown here is derived from an EMBL/GenBank/DDBJ whole genome shotgun (WGS) entry which is preliminary data.</text>
</comment>
<dbReference type="Proteomes" id="UP000575068">
    <property type="component" value="Unassembled WGS sequence"/>
</dbReference>
<evidence type="ECO:0000313" key="2">
    <source>
        <dbReference type="Proteomes" id="UP000575068"/>
    </source>
</evidence>
<reference evidence="1 2" key="1">
    <citation type="submission" date="2020-08" db="EMBL/GenBank/DDBJ databases">
        <title>Genomic Encyclopedia of Type Strains, Phase IV (KMG-IV): sequencing the most valuable type-strain genomes for metagenomic binning, comparative biology and taxonomic classification.</title>
        <authorList>
            <person name="Goeker M."/>
        </authorList>
    </citation>
    <scope>NUCLEOTIDE SEQUENCE [LARGE SCALE GENOMIC DNA]</scope>
    <source>
        <strain evidence="1 2">DSM 7465</strain>
    </source>
</reference>
<keyword evidence="2" id="KW-1185">Reference proteome</keyword>
<dbReference type="EMBL" id="JACHOV010000010">
    <property type="protein sequence ID" value="MBB4642343.1"/>
    <property type="molecule type" value="Genomic_DNA"/>
</dbReference>
<gene>
    <name evidence="1" type="ORF">HNQ99_002668</name>
</gene>
<sequence length="126" mass="13010">MGAAVISFSWAIPGPGAAAVIATAPRRANPIPVPSFHSRPPARLKRPACALRQRGGVNGFGYTAANVGKLATFQKTGTGRVALVPCRFPMIAAETAKPSLGSLQRVAGAEIIRPAALVFNSFHHGA</sequence>
<evidence type="ECO:0000313" key="1">
    <source>
        <dbReference type="EMBL" id="MBB4642343.1"/>
    </source>
</evidence>
<protein>
    <submittedName>
        <fullName evidence="1">Uncharacterized protein</fullName>
    </submittedName>
</protein>
<accession>A0A840HWK4</accession>
<dbReference type="AlphaFoldDB" id="A0A840HWK4"/>
<proteinExistence type="predicted"/>